<sequence length="206" mass="23996">MTESIHTVQNPQNTPTLETERLRLRRFAPDDLDALLAIYGDEEANTFLPWFPVRSKDEARALFEERYARTYRKPRGYAWAVCLKSDDVPIGYVNAEADGAHDLGYGLRTEFWHRGIVTEACCAVIERLRADGIPFVTATHDVQNPRSGGVMRNLGMRYRYSYEERWQPKDRLVTFRLYQLNLDGDEDRTFMKYWDASSVRFVEEGV</sequence>
<keyword evidence="2" id="KW-0808">Transferase</keyword>
<dbReference type="InterPro" id="IPR051531">
    <property type="entry name" value="N-acetyltransferase"/>
</dbReference>
<evidence type="ECO:0000259" key="1">
    <source>
        <dbReference type="PROSITE" id="PS51186"/>
    </source>
</evidence>
<dbReference type="SUPFAM" id="SSF55729">
    <property type="entry name" value="Acyl-CoA N-acyltransferases (Nat)"/>
    <property type="match status" value="1"/>
</dbReference>
<dbReference type="Proteomes" id="UP000236488">
    <property type="component" value="Unassembled WGS sequence"/>
</dbReference>
<keyword evidence="3" id="KW-1185">Reference proteome</keyword>
<dbReference type="GO" id="GO:0016747">
    <property type="term" value="F:acyltransferase activity, transferring groups other than amino-acyl groups"/>
    <property type="evidence" value="ECO:0007669"/>
    <property type="project" value="InterPro"/>
</dbReference>
<name>A0A2K2U518_9ACTN</name>
<dbReference type="PANTHER" id="PTHR43792">
    <property type="entry name" value="GNAT FAMILY, PUTATIVE (AFU_ORTHOLOGUE AFUA_3G00765)-RELATED-RELATED"/>
    <property type="match status" value="1"/>
</dbReference>
<dbReference type="EMBL" id="PPEL01000037">
    <property type="protein sequence ID" value="PNV65298.1"/>
    <property type="molecule type" value="Genomic_DNA"/>
</dbReference>
<dbReference type="PANTHER" id="PTHR43792:SF16">
    <property type="entry name" value="N-ACETYLTRANSFERASE DOMAIN-CONTAINING PROTEIN"/>
    <property type="match status" value="1"/>
</dbReference>
<dbReference type="Pfam" id="PF13302">
    <property type="entry name" value="Acetyltransf_3"/>
    <property type="match status" value="1"/>
</dbReference>
<dbReference type="Gene3D" id="3.40.630.30">
    <property type="match status" value="1"/>
</dbReference>
<evidence type="ECO:0000313" key="3">
    <source>
        <dbReference type="Proteomes" id="UP000236488"/>
    </source>
</evidence>
<dbReference type="PROSITE" id="PS51186">
    <property type="entry name" value="GNAT"/>
    <property type="match status" value="1"/>
</dbReference>
<gene>
    <name evidence="2" type="ORF">C2L80_07315</name>
</gene>
<reference evidence="2 3" key="1">
    <citation type="journal article" date="2018" name="Int. J. Syst. Evol. Microbiol.">
        <title>Rubneribacter badeniensis gen. nov., sp. nov. and Enteroscipio rubneri gen. nov., sp. nov., new members of the Eggerthellaceae isolated from human faeces.</title>
        <authorList>
            <person name="Danylec N."/>
            <person name="Gobl A."/>
            <person name="Stoll D.A."/>
            <person name="Hetzer B."/>
            <person name="Kulling S.E."/>
            <person name="Huch M."/>
        </authorList>
    </citation>
    <scope>NUCLEOTIDE SEQUENCE [LARGE SCALE GENOMIC DNA]</scope>
    <source>
        <strain evidence="2 3">ResAG-85</strain>
    </source>
</reference>
<evidence type="ECO:0000313" key="2">
    <source>
        <dbReference type="EMBL" id="PNV65298.1"/>
    </source>
</evidence>
<proteinExistence type="predicted"/>
<organism evidence="2 3">
    <name type="scientific">Rubneribacter badeniensis</name>
    <dbReference type="NCBI Taxonomy" id="2070688"/>
    <lineage>
        <taxon>Bacteria</taxon>
        <taxon>Bacillati</taxon>
        <taxon>Actinomycetota</taxon>
        <taxon>Coriobacteriia</taxon>
        <taxon>Eggerthellales</taxon>
        <taxon>Eggerthellaceae</taxon>
        <taxon>Rubneribacter</taxon>
    </lineage>
</organism>
<dbReference type="InterPro" id="IPR000182">
    <property type="entry name" value="GNAT_dom"/>
</dbReference>
<accession>A0A2K2U518</accession>
<dbReference type="RefSeq" id="WP_103262931.1">
    <property type="nucleotide sequence ID" value="NZ_PPEL01000037.1"/>
</dbReference>
<dbReference type="InterPro" id="IPR016181">
    <property type="entry name" value="Acyl_CoA_acyltransferase"/>
</dbReference>
<dbReference type="AlphaFoldDB" id="A0A2K2U518"/>
<protein>
    <submittedName>
        <fullName evidence="2">GNAT family N-acetyltransferase</fullName>
    </submittedName>
</protein>
<feature type="domain" description="N-acetyltransferase" evidence="1">
    <location>
        <begin position="22"/>
        <end position="183"/>
    </location>
</feature>
<comment type="caution">
    <text evidence="2">The sequence shown here is derived from an EMBL/GenBank/DDBJ whole genome shotgun (WGS) entry which is preliminary data.</text>
</comment>